<dbReference type="EMBL" id="UFSW01000001">
    <property type="protein sequence ID" value="SUU97509.1"/>
    <property type="molecule type" value="Genomic_DNA"/>
</dbReference>
<evidence type="ECO:0000313" key="2">
    <source>
        <dbReference type="EMBL" id="STO72994.1"/>
    </source>
</evidence>
<dbReference type="Proteomes" id="UP000254620">
    <property type="component" value="Unassembled WGS sequence"/>
</dbReference>
<name>A0A377ICE3_AVIPA</name>
<dbReference type="EMBL" id="UGHK01000002">
    <property type="protein sequence ID" value="STO72994.1"/>
    <property type="molecule type" value="Genomic_DNA"/>
</dbReference>
<dbReference type="InterPro" id="IPR007539">
    <property type="entry name" value="DUF551"/>
</dbReference>
<dbReference type="Pfam" id="PF04448">
    <property type="entry name" value="DUF551"/>
    <property type="match status" value="1"/>
</dbReference>
<evidence type="ECO:0000259" key="1">
    <source>
        <dbReference type="Pfam" id="PF04448"/>
    </source>
</evidence>
<organism evidence="2 4">
    <name type="scientific">Avibacterium paragallinarum</name>
    <name type="common">Haemophilus gallinarum</name>
    <dbReference type="NCBI Taxonomy" id="728"/>
    <lineage>
        <taxon>Bacteria</taxon>
        <taxon>Pseudomonadati</taxon>
        <taxon>Pseudomonadota</taxon>
        <taxon>Gammaproteobacteria</taxon>
        <taxon>Pasteurellales</taxon>
        <taxon>Pasteurellaceae</taxon>
        <taxon>Avibacterium</taxon>
    </lineage>
</organism>
<evidence type="ECO:0000313" key="3">
    <source>
        <dbReference type="EMBL" id="SUU97509.1"/>
    </source>
</evidence>
<dbReference type="RefSeq" id="WP_021723953.1">
    <property type="nucleotide sequence ID" value="NZ_UFSW01000001.1"/>
</dbReference>
<evidence type="ECO:0000313" key="4">
    <source>
        <dbReference type="Proteomes" id="UP000254465"/>
    </source>
</evidence>
<dbReference type="AlphaFoldDB" id="A0A377ICE3"/>
<sequence>MKPFDLEKALAGEPVKLKNGYKAFIKLDLNSEAKNIDKSYIGLLDLFGYYTHENIIIPCRWYSDTLNASTDEAGLTIAGMWEDPKRYVNGIEVPEPVTLNTWENGRKYWYVRFTAPECVQDDPFYKYSKRDERMISQGVVFKTKKGATAMAKALLNYNVEYKNDDNAYANNGWIDINKQLPPLGTKVIGRCVIDGKVLILIIVKKLVGSEYWFSPVNIYGTFDDKAVDVTHWQPLPKLPQA</sequence>
<protein>
    <recommendedName>
        <fullName evidence="1">DUF551 domain-containing protein</fullName>
    </recommendedName>
</protein>
<feature type="domain" description="DUF551" evidence="1">
    <location>
        <begin position="172"/>
        <end position="240"/>
    </location>
</feature>
<accession>A0A377ICE3</accession>
<evidence type="ECO:0000313" key="5">
    <source>
        <dbReference type="Proteomes" id="UP000254620"/>
    </source>
</evidence>
<proteinExistence type="predicted"/>
<dbReference type="Proteomes" id="UP000254465">
    <property type="component" value="Unassembled WGS sequence"/>
</dbReference>
<gene>
    <name evidence="3" type="ORF">NCTC10926_00900</name>
    <name evidence="2" type="ORF">NCTC11296_02943</name>
</gene>
<reference evidence="4 5" key="1">
    <citation type="submission" date="2018-06" db="EMBL/GenBank/DDBJ databases">
        <authorList>
            <consortium name="Pathogen Informatics"/>
            <person name="Doyle S."/>
        </authorList>
    </citation>
    <scope>NUCLEOTIDE SEQUENCE [LARGE SCALE GENOMIC DNA]</scope>
    <source>
        <strain evidence="3 5">NCTC10926</strain>
        <strain evidence="2 4">NCTC11296</strain>
    </source>
</reference>